<evidence type="ECO:0000313" key="3">
    <source>
        <dbReference type="EMBL" id="CDY61613.1"/>
    </source>
</evidence>
<sequence length="109" mass="12052">MKTASNSPLRSQKYSCTPNGANVITSPVPTNDSDSPQILTDIFQNRRSNGRKKHKTLETCMVHMHKHHGFFVPDVEYLIQKGFSLTSVLRSRETSCVSTAVSCAMHSAA</sequence>
<protein>
    <submittedName>
        <fullName evidence="2">(rape) hypothetical protein</fullName>
    </submittedName>
    <submittedName>
        <fullName evidence="3">BnaC02g46670D protein</fullName>
    </submittedName>
</protein>
<accession>A0A078J5E4</accession>
<proteinExistence type="predicted"/>
<dbReference type="Proteomes" id="UP001295469">
    <property type="component" value="Chromosome C02"/>
</dbReference>
<dbReference type="STRING" id="3708.A0A078J5E4"/>
<dbReference type="SMR" id="A0A078J5E4"/>
<dbReference type="AlphaFoldDB" id="A0A078J5E4"/>
<dbReference type="EMBL" id="LK034017">
    <property type="protein sequence ID" value="CDY61613.1"/>
    <property type="molecule type" value="Genomic_DNA"/>
</dbReference>
<reference evidence="2" key="3">
    <citation type="submission" date="2021-01" db="EMBL/GenBank/DDBJ databases">
        <authorList>
            <consortium name="Genoscope - CEA"/>
            <person name="William W."/>
        </authorList>
    </citation>
    <scope>NUCLEOTIDE SEQUENCE</scope>
</reference>
<keyword evidence="4" id="KW-1185">Reference proteome</keyword>
<evidence type="ECO:0000256" key="1">
    <source>
        <dbReference type="SAM" id="MobiDB-lite"/>
    </source>
</evidence>
<reference evidence="3 4" key="1">
    <citation type="journal article" date="2014" name="Science">
        <title>Plant genetics. Early allopolyploid evolution in the post-Neolithic Brassica napus oilseed genome.</title>
        <authorList>
            <person name="Chalhoub B."/>
            <person name="Denoeud F."/>
            <person name="Liu S."/>
            <person name="Parkin I.A."/>
            <person name="Tang H."/>
            <person name="Wang X."/>
            <person name="Chiquet J."/>
            <person name="Belcram H."/>
            <person name="Tong C."/>
            <person name="Samans B."/>
            <person name="Correa M."/>
            <person name="Da Silva C."/>
            <person name="Just J."/>
            <person name="Falentin C."/>
            <person name="Koh C.S."/>
            <person name="Le Clainche I."/>
            <person name="Bernard M."/>
            <person name="Bento P."/>
            <person name="Noel B."/>
            <person name="Labadie K."/>
            <person name="Alberti A."/>
            <person name="Charles M."/>
            <person name="Arnaud D."/>
            <person name="Guo H."/>
            <person name="Daviaud C."/>
            <person name="Alamery S."/>
            <person name="Jabbari K."/>
            <person name="Zhao M."/>
            <person name="Edger P.P."/>
            <person name="Chelaifa H."/>
            <person name="Tack D."/>
            <person name="Lassalle G."/>
            <person name="Mestiri I."/>
            <person name="Schnel N."/>
            <person name="Le Paslier M.C."/>
            <person name="Fan G."/>
            <person name="Renault V."/>
            <person name="Bayer P.E."/>
            <person name="Golicz A.A."/>
            <person name="Manoli S."/>
            <person name="Lee T.H."/>
            <person name="Thi V.H."/>
            <person name="Chalabi S."/>
            <person name="Hu Q."/>
            <person name="Fan C."/>
            <person name="Tollenaere R."/>
            <person name="Lu Y."/>
            <person name="Battail C."/>
            <person name="Shen J."/>
            <person name="Sidebottom C.H."/>
            <person name="Wang X."/>
            <person name="Canaguier A."/>
            <person name="Chauveau A."/>
            <person name="Berard A."/>
            <person name="Deniot G."/>
            <person name="Guan M."/>
            <person name="Liu Z."/>
            <person name="Sun F."/>
            <person name="Lim Y.P."/>
            <person name="Lyons E."/>
            <person name="Town C.D."/>
            <person name="Bancroft I."/>
            <person name="Wang X."/>
            <person name="Meng J."/>
            <person name="Ma J."/>
            <person name="Pires J.C."/>
            <person name="King G.J."/>
            <person name="Brunel D."/>
            <person name="Delourme R."/>
            <person name="Renard M."/>
            <person name="Aury J.M."/>
            <person name="Adams K.L."/>
            <person name="Batley J."/>
            <person name="Snowdon R.J."/>
            <person name="Tost J."/>
            <person name="Edwards D."/>
            <person name="Zhou Y."/>
            <person name="Hua W."/>
            <person name="Sharpe A.G."/>
            <person name="Paterson A.H."/>
            <person name="Guan C."/>
            <person name="Wincker P."/>
        </authorList>
    </citation>
    <scope>NUCLEOTIDE SEQUENCE [LARGE SCALE GENOMIC DNA]</scope>
    <source>
        <strain evidence="4">cv. Darmor-bzh</strain>
    </source>
</reference>
<reference evidence="3" key="2">
    <citation type="submission" date="2014-06" db="EMBL/GenBank/DDBJ databases">
        <authorList>
            <person name="Genoscope - CEA"/>
        </authorList>
    </citation>
    <scope>NUCLEOTIDE SEQUENCE</scope>
</reference>
<dbReference type="Gramene" id="CDY61613">
    <property type="protein sequence ID" value="CDY61613"/>
    <property type="gene ID" value="GSBRNA2T00034105001"/>
</dbReference>
<evidence type="ECO:0000313" key="2">
    <source>
        <dbReference type="EMBL" id="CAF1914746.1"/>
    </source>
</evidence>
<dbReference type="Proteomes" id="UP000028999">
    <property type="component" value="Unassembled WGS sequence"/>
</dbReference>
<feature type="region of interest" description="Disordered" evidence="1">
    <location>
        <begin position="1"/>
        <end position="21"/>
    </location>
</feature>
<dbReference type="EMBL" id="HG994366">
    <property type="protein sequence ID" value="CAF1914746.1"/>
    <property type="molecule type" value="Genomic_DNA"/>
</dbReference>
<evidence type="ECO:0000313" key="4">
    <source>
        <dbReference type="Proteomes" id="UP000028999"/>
    </source>
</evidence>
<dbReference type="PaxDb" id="3708-A0A078J5E4"/>
<name>A0A078J5E4_BRANA</name>
<dbReference type="OMA" id="CIPNRAN"/>
<gene>
    <name evidence="3" type="primary">BnaC02g46670D</name>
    <name evidence="2" type="ORF">DARMORV10_C02P36580.1</name>
    <name evidence="3" type="ORF">GSBRNA2T00034105001</name>
</gene>
<organism evidence="3 4">
    <name type="scientific">Brassica napus</name>
    <name type="common">Rape</name>
    <dbReference type="NCBI Taxonomy" id="3708"/>
    <lineage>
        <taxon>Eukaryota</taxon>
        <taxon>Viridiplantae</taxon>
        <taxon>Streptophyta</taxon>
        <taxon>Embryophyta</taxon>
        <taxon>Tracheophyta</taxon>
        <taxon>Spermatophyta</taxon>
        <taxon>Magnoliopsida</taxon>
        <taxon>eudicotyledons</taxon>
        <taxon>Gunneridae</taxon>
        <taxon>Pentapetalae</taxon>
        <taxon>rosids</taxon>
        <taxon>malvids</taxon>
        <taxon>Brassicales</taxon>
        <taxon>Brassicaceae</taxon>
        <taxon>Brassiceae</taxon>
        <taxon>Brassica</taxon>
    </lineage>
</organism>